<feature type="domain" description="YdbS-like PH" evidence="2">
    <location>
        <begin position="265"/>
        <end position="345"/>
    </location>
</feature>
<feature type="transmembrane region" description="Helical" evidence="1">
    <location>
        <begin position="185"/>
        <end position="209"/>
    </location>
</feature>
<dbReference type="AlphaFoldDB" id="A0A1H9PVJ7"/>
<dbReference type="PANTHER" id="PTHR34473">
    <property type="entry name" value="UPF0699 TRANSMEMBRANE PROTEIN YDBS"/>
    <property type="match status" value="1"/>
</dbReference>
<dbReference type="PANTHER" id="PTHR34473:SF2">
    <property type="entry name" value="UPF0699 TRANSMEMBRANE PROTEIN YDBT"/>
    <property type="match status" value="1"/>
</dbReference>
<dbReference type="PIRSF" id="PIRSF026631">
    <property type="entry name" value="UCP026631"/>
    <property type="match status" value="1"/>
</dbReference>
<feature type="transmembrane region" description="Helical" evidence="1">
    <location>
        <begin position="392"/>
        <end position="412"/>
    </location>
</feature>
<evidence type="ECO:0000313" key="3">
    <source>
        <dbReference type="EMBL" id="SER51799.1"/>
    </source>
</evidence>
<evidence type="ECO:0000259" key="2">
    <source>
        <dbReference type="Pfam" id="PF03703"/>
    </source>
</evidence>
<feature type="transmembrane region" description="Helical" evidence="1">
    <location>
        <begin position="239"/>
        <end position="260"/>
    </location>
</feature>
<evidence type="ECO:0000256" key="1">
    <source>
        <dbReference type="SAM" id="Phobius"/>
    </source>
</evidence>
<feature type="transmembrane region" description="Helical" evidence="1">
    <location>
        <begin position="364"/>
        <end position="386"/>
    </location>
</feature>
<sequence>MDNTLHQPQRQSSIGVLILFLDTLQKWGRALWPIAVIWIFKFDELNKVYLVLGTIVVVLTIGIVAYLQYRNFTFYLDNENEEFIISEGIFNKTKTIIQLNRIQQVNINQSLIQRLIGVYELDVDTAGSAKKEGKIQAISHPLALALKARLMDNEKKEISSLELEESSQAETLEGRPFMNISFLSLLKVGITSNYVKSLGLILAFFATAYENSRNFIEHSDFDKTKINAYLDRSLAMQSIAIIVMLMLCSILIINLVRTIFKYYDYKITKKNGSLLLSFGLLSTKSTILKPEKVQIVTVTRNYFQRKMNILELKIKQATSGEKEERKSVIEIPGCNEKENEEILKLLFKSIPQKGVMLKPNFRKLVFSIFLSIIVPLTGFFAFANYIEEQLYEYVYLVPLYIFFVGAIVYFGFRNNRLFIHDDFIIKQSGAWDVDNKIIEPGKIQAITTSQLFWHKSVDIGSITIHTAGGNISFQLGNFTLLKQYVNLWLYEMETTNSNWM</sequence>
<protein>
    <submittedName>
        <fullName evidence="3">Putative membrane protein</fullName>
    </submittedName>
</protein>
<dbReference type="Proteomes" id="UP000183658">
    <property type="component" value="Unassembled WGS sequence"/>
</dbReference>
<keyword evidence="1" id="KW-0812">Transmembrane</keyword>
<feature type="domain" description="YdbS-like PH" evidence="2">
    <location>
        <begin position="69"/>
        <end position="149"/>
    </location>
</feature>
<accession>A0A1H9PVJ7</accession>
<dbReference type="InterPro" id="IPR005182">
    <property type="entry name" value="YdbS-like_PH"/>
</dbReference>
<reference evidence="4" key="1">
    <citation type="submission" date="2016-10" db="EMBL/GenBank/DDBJ databases">
        <authorList>
            <person name="Varghese N."/>
            <person name="Submissions S."/>
        </authorList>
    </citation>
    <scope>NUCLEOTIDE SEQUENCE [LARGE SCALE GENOMIC DNA]</scope>
    <source>
        <strain evidence="4">DSM 15719</strain>
    </source>
</reference>
<dbReference type="EMBL" id="FOFZ01000014">
    <property type="protein sequence ID" value="SER51799.1"/>
    <property type="molecule type" value="Genomic_DNA"/>
</dbReference>
<keyword evidence="4" id="KW-1185">Reference proteome</keyword>
<gene>
    <name evidence="3" type="ORF">SAMN05444355_11449</name>
</gene>
<proteinExistence type="predicted"/>
<evidence type="ECO:0000313" key="4">
    <source>
        <dbReference type="Proteomes" id="UP000183658"/>
    </source>
</evidence>
<feature type="domain" description="YdbS-like PH" evidence="2">
    <location>
        <begin position="413"/>
        <end position="471"/>
    </location>
</feature>
<organism evidence="3 4">
    <name type="scientific">Flavobacterium frigoris</name>
    <dbReference type="NCBI Taxonomy" id="229204"/>
    <lineage>
        <taxon>Bacteria</taxon>
        <taxon>Pseudomonadati</taxon>
        <taxon>Bacteroidota</taxon>
        <taxon>Flavobacteriia</taxon>
        <taxon>Flavobacteriales</taxon>
        <taxon>Flavobacteriaceae</taxon>
        <taxon>Flavobacterium</taxon>
    </lineage>
</organism>
<dbReference type="RefSeq" id="WP_074724268.1">
    <property type="nucleotide sequence ID" value="NZ_CBCRVS010000007.1"/>
</dbReference>
<feature type="transmembrane region" description="Helical" evidence="1">
    <location>
        <begin position="48"/>
        <end position="67"/>
    </location>
</feature>
<dbReference type="InterPro" id="IPR014529">
    <property type="entry name" value="UCP026631"/>
</dbReference>
<name>A0A1H9PVJ7_FLAFI</name>
<dbReference type="OrthoDB" id="1049931at2"/>
<keyword evidence="1" id="KW-1133">Transmembrane helix</keyword>
<keyword evidence="1" id="KW-0472">Membrane</keyword>
<dbReference type="Pfam" id="PF03703">
    <property type="entry name" value="bPH_2"/>
    <property type="match status" value="3"/>
</dbReference>